<proteinExistence type="predicted"/>
<protein>
    <recommendedName>
        <fullName evidence="6">Long-chain-fatty-acid--CoA ligase</fullName>
        <ecNumber evidence="5">6.2.1.3</ecNumber>
    </recommendedName>
    <alternativeName>
        <fullName evidence="7">Long-chain acyl-CoA synthetase</fullName>
    </alternativeName>
</protein>
<evidence type="ECO:0000259" key="10">
    <source>
        <dbReference type="Pfam" id="PF13193"/>
    </source>
</evidence>
<reference evidence="12" key="1">
    <citation type="submission" date="2017-02" db="EMBL/GenBank/DDBJ databases">
        <authorList>
            <person name="Varghese N."/>
            <person name="Submissions S."/>
        </authorList>
    </citation>
    <scope>NUCLEOTIDE SEQUENCE [LARGE SCALE GENOMIC DNA]</scope>
    <source>
        <strain evidence="12">UM2</strain>
    </source>
</reference>
<dbReference type="PROSITE" id="PS00455">
    <property type="entry name" value="AMP_BINDING"/>
    <property type="match status" value="1"/>
</dbReference>
<dbReference type="PANTHER" id="PTHR43767:SF8">
    <property type="entry name" value="LONG-CHAIN-FATTY-ACID--COA LIGASE"/>
    <property type="match status" value="1"/>
</dbReference>
<dbReference type="GO" id="GO:0004467">
    <property type="term" value="F:long-chain fatty acid-CoA ligase activity"/>
    <property type="evidence" value="ECO:0007669"/>
    <property type="project" value="UniProtKB-EC"/>
</dbReference>
<comment type="subcellular location">
    <subcellularLocation>
        <location evidence="1">Membrane</location>
        <topology evidence="1">Peripheral membrane protein</topology>
    </subcellularLocation>
</comment>
<feature type="domain" description="AMP-binding enzyme C-terminal" evidence="10">
    <location>
        <begin position="481"/>
        <end position="555"/>
    </location>
</feature>
<evidence type="ECO:0000256" key="6">
    <source>
        <dbReference type="ARBA" id="ARBA00039545"/>
    </source>
</evidence>
<evidence type="ECO:0000313" key="11">
    <source>
        <dbReference type="EMBL" id="SKB38862.1"/>
    </source>
</evidence>
<dbReference type="CDD" id="cd05936">
    <property type="entry name" value="FC-FACS_FadD_like"/>
    <property type="match status" value="1"/>
</dbReference>
<evidence type="ECO:0000313" key="12">
    <source>
        <dbReference type="Proteomes" id="UP000189818"/>
    </source>
</evidence>
<organism evidence="11 12">
    <name type="scientific">Rhizorhabdus histidinilytica</name>
    <dbReference type="NCBI Taxonomy" id="439228"/>
    <lineage>
        <taxon>Bacteria</taxon>
        <taxon>Pseudomonadati</taxon>
        <taxon>Pseudomonadota</taxon>
        <taxon>Alphaproteobacteria</taxon>
        <taxon>Sphingomonadales</taxon>
        <taxon>Sphingomonadaceae</taxon>
        <taxon>Rhizorhabdus</taxon>
    </lineage>
</organism>
<evidence type="ECO:0000259" key="9">
    <source>
        <dbReference type="Pfam" id="PF00501"/>
    </source>
</evidence>
<feature type="region of interest" description="Disordered" evidence="8">
    <location>
        <begin position="1"/>
        <end position="27"/>
    </location>
</feature>
<gene>
    <name evidence="11" type="ORF">SAMN06295920_102253</name>
</gene>
<keyword evidence="3" id="KW-0436">Ligase</keyword>
<dbReference type="InterPro" id="IPR045851">
    <property type="entry name" value="AMP-bd_C_sf"/>
</dbReference>
<dbReference type="Gene3D" id="3.30.300.30">
    <property type="match status" value="1"/>
</dbReference>
<dbReference type="Proteomes" id="UP000189818">
    <property type="component" value="Unassembled WGS sequence"/>
</dbReference>
<evidence type="ECO:0000256" key="2">
    <source>
        <dbReference type="ARBA" id="ARBA00005005"/>
    </source>
</evidence>
<dbReference type="SUPFAM" id="SSF56801">
    <property type="entry name" value="Acetyl-CoA synthetase-like"/>
    <property type="match status" value="1"/>
</dbReference>
<comment type="pathway">
    <text evidence="2">Lipid metabolism; fatty acid beta-oxidation.</text>
</comment>
<dbReference type="AlphaFoldDB" id="A0A1T5AV61"/>
<dbReference type="InterPro" id="IPR025110">
    <property type="entry name" value="AMP-bd_C"/>
</dbReference>
<accession>A0A1T5AV61</accession>
<dbReference type="OrthoDB" id="9803968at2"/>
<dbReference type="EMBL" id="FUYM01000002">
    <property type="protein sequence ID" value="SKB38862.1"/>
    <property type="molecule type" value="Genomic_DNA"/>
</dbReference>
<name>A0A1T5AV61_9SPHN</name>
<dbReference type="Pfam" id="PF00501">
    <property type="entry name" value="AMP-binding"/>
    <property type="match status" value="1"/>
</dbReference>
<evidence type="ECO:0000256" key="1">
    <source>
        <dbReference type="ARBA" id="ARBA00004170"/>
    </source>
</evidence>
<evidence type="ECO:0000256" key="8">
    <source>
        <dbReference type="SAM" id="MobiDB-lite"/>
    </source>
</evidence>
<keyword evidence="4" id="KW-0472">Membrane</keyword>
<keyword evidence="12" id="KW-1185">Reference proteome</keyword>
<dbReference type="RefSeq" id="WP_079647012.1">
    <property type="nucleotide sequence ID" value="NZ_FUYM01000002.1"/>
</dbReference>
<feature type="domain" description="AMP-dependent synthetase/ligase" evidence="9">
    <location>
        <begin position="42"/>
        <end position="430"/>
    </location>
</feature>
<evidence type="ECO:0000256" key="7">
    <source>
        <dbReference type="ARBA" id="ARBA00042773"/>
    </source>
</evidence>
<dbReference type="Pfam" id="PF13193">
    <property type="entry name" value="AMP-binding_C"/>
    <property type="match status" value="1"/>
</dbReference>
<dbReference type="Gene3D" id="3.40.50.12780">
    <property type="entry name" value="N-terminal domain of ligase-like"/>
    <property type="match status" value="1"/>
</dbReference>
<sequence length="571" mass="61634">MTNSGTVTDPIPPGRGAALPGGGDGPASPPIPSRLLTDLIDAAVRDHGERRAIDFLGRHWTYAEIGALVDRAAAGLQAIGVGPGIRFGLCLPNSPYFVILYFAALRCGATIVNFNPLYVEHELKHQIQDSGTTVMAVIDVASIHAKVAAVAEESGLRTIIVCPMADILPPLLSIAYRLFKRGEIAAWPRDGRHIAFSTVTDGAQAAGFRPVDVSPDDVAVLQYTGGTTGVPKGAMLSHANLTANSYQMILHVGQRPGARQDRIMGVLPMFHVFALTTVLNYSVDTAAEMILLPRFELKQFLKTAKRTRPTKLLAVPTMLTAINKAAASQPIHFDDLDYCVSGGAPLPFDVRTEFERLTGARVVEGYGLSETSPILTCNPVEGAVKDNSAGPAFPGTVLEIRSLDDPHVILPTGERGEVCARGPQVMKGYWNKPEETEKVFVDGAIRTGDVGYLDEDGYLFLVDRIKDVIIAGGYNIYPRVIEEALYEHPAVLEAVVIGVPDAYRGQAPKAFVVLRPGQQASVDELCEFLKSRVSKIEMPREVEIRTSLPKTLIGKLSRKELVAEETKKAAN</sequence>
<dbReference type="STRING" id="439228.SAMN06295920_102253"/>
<evidence type="ECO:0000256" key="5">
    <source>
        <dbReference type="ARBA" id="ARBA00026121"/>
    </source>
</evidence>
<dbReference type="InterPro" id="IPR020845">
    <property type="entry name" value="AMP-binding_CS"/>
</dbReference>
<dbReference type="InterPro" id="IPR000873">
    <property type="entry name" value="AMP-dep_synth/lig_dom"/>
</dbReference>
<evidence type="ECO:0000256" key="4">
    <source>
        <dbReference type="ARBA" id="ARBA00023136"/>
    </source>
</evidence>
<dbReference type="EC" id="6.2.1.3" evidence="5"/>
<dbReference type="InterPro" id="IPR042099">
    <property type="entry name" value="ANL_N_sf"/>
</dbReference>
<dbReference type="InterPro" id="IPR050237">
    <property type="entry name" value="ATP-dep_AMP-bd_enzyme"/>
</dbReference>
<evidence type="ECO:0000256" key="3">
    <source>
        <dbReference type="ARBA" id="ARBA00022598"/>
    </source>
</evidence>
<dbReference type="PANTHER" id="PTHR43767">
    <property type="entry name" value="LONG-CHAIN-FATTY-ACID--COA LIGASE"/>
    <property type="match status" value="1"/>
</dbReference>
<dbReference type="GO" id="GO:0016020">
    <property type="term" value="C:membrane"/>
    <property type="evidence" value="ECO:0007669"/>
    <property type="project" value="UniProtKB-SubCell"/>
</dbReference>